<dbReference type="EMBL" id="JAWDJW010001853">
    <property type="protein sequence ID" value="KAK3078491.1"/>
    <property type="molecule type" value="Genomic_DNA"/>
</dbReference>
<gene>
    <name evidence="1" type="ORF">LTS18_007385</name>
</gene>
<sequence length="203" mass="22392">MVDFNFRRSEKSRQAANRASFQPLLSHDSKGSRVSAISTSTTSSISSTSSSGWRRFLRSCMSTSSNPDSDDHHTTVVSSTPPMSQMGRPNHTSSVGTAAVRRRTSYGFDAPQSSSTVKQNHTPPSPPPEDTSFDSKRQRRASYVPKHAQRSFATTTTPLAQKDLGTANRVNGMYHAALSPEVLRPRTAREKEDLRRRRRAVGP</sequence>
<dbReference type="Proteomes" id="UP001186974">
    <property type="component" value="Unassembled WGS sequence"/>
</dbReference>
<evidence type="ECO:0000313" key="1">
    <source>
        <dbReference type="EMBL" id="KAK3078491.1"/>
    </source>
</evidence>
<organism evidence="1 2">
    <name type="scientific">Coniosporium uncinatum</name>
    <dbReference type="NCBI Taxonomy" id="93489"/>
    <lineage>
        <taxon>Eukaryota</taxon>
        <taxon>Fungi</taxon>
        <taxon>Dikarya</taxon>
        <taxon>Ascomycota</taxon>
        <taxon>Pezizomycotina</taxon>
        <taxon>Dothideomycetes</taxon>
        <taxon>Dothideomycetes incertae sedis</taxon>
        <taxon>Coniosporium</taxon>
    </lineage>
</organism>
<accession>A0ACC3DPM6</accession>
<name>A0ACC3DPM6_9PEZI</name>
<reference evidence="1" key="1">
    <citation type="submission" date="2024-09" db="EMBL/GenBank/DDBJ databases">
        <title>Black Yeasts Isolated from many extreme environments.</title>
        <authorList>
            <person name="Coleine C."/>
            <person name="Stajich J.E."/>
            <person name="Selbmann L."/>
        </authorList>
    </citation>
    <scope>NUCLEOTIDE SEQUENCE</scope>
    <source>
        <strain evidence="1">CCFEE 5737</strain>
    </source>
</reference>
<comment type="caution">
    <text evidence="1">The sequence shown here is derived from an EMBL/GenBank/DDBJ whole genome shotgun (WGS) entry which is preliminary data.</text>
</comment>
<evidence type="ECO:0000313" key="2">
    <source>
        <dbReference type="Proteomes" id="UP001186974"/>
    </source>
</evidence>
<protein>
    <submittedName>
        <fullName evidence="1">Uncharacterized protein</fullName>
    </submittedName>
</protein>
<proteinExistence type="predicted"/>
<keyword evidence="2" id="KW-1185">Reference proteome</keyword>